<gene>
    <name evidence="1" type="ORF">ABT276_16305</name>
</gene>
<evidence type="ECO:0000313" key="2">
    <source>
        <dbReference type="Proteomes" id="UP001445472"/>
    </source>
</evidence>
<dbReference type="RefSeq" id="WP_351976601.1">
    <property type="nucleotide sequence ID" value="NZ_JBEPBX010000013.1"/>
</dbReference>
<sequence length="40" mass="4424">MSQIMETLTTIASAPHWQLLPADEPSPERAMVAAEGRCRK</sequence>
<reference evidence="1 2" key="1">
    <citation type="submission" date="2024-06" db="EMBL/GenBank/DDBJ databases">
        <title>The Natural Products Discovery Center: Release of the First 8490 Sequenced Strains for Exploring Actinobacteria Biosynthetic Diversity.</title>
        <authorList>
            <person name="Kalkreuter E."/>
            <person name="Kautsar S.A."/>
            <person name="Yang D."/>
            <person name="Bader C.D."/>
            <person name="Teijaro C.N."/>
            <person name="Fluegel L."/>
            <person name="Davis C.M."/>
            <person name="Simpson J.R."/>
            <person name="Lauterbach L."/>
            <person name="Steele A.D."/>
            <person name="Gui C."/>
            <person name="Meng S."/>
            <person name="Li G."/>
            <person name="Viehrig K."/>
            <person name="Ye F."/>
            <person name="Su P."/>
            <person name="Kiefer A.F."/>
            <person name="Nichols A."/>
            <person name="Cepeda A.J."/>
            <person name="Yan W."/>
            <person name="Fan B."/>
            <person name="Jiang Y."/>
            <person name="Adhikari A."/>
            <person name="Zheng C.-J."/>
            <person name="Schuster L."/>
            <person name="Cowan T.M."/>
            <person name="Smanski M.J."/>
            <person name="Chevrette M.G."/>
            <person name="De Carvalho L.P.S."/>
            <person name="Shen B."/>
        </authorList>
    </citation>
    <scope>NUCLEOTIDE SEQUENCE [LARGE SCALE GENOMIC DNA]</scope>
    <source>
        <strain evidence="1 2">NPDC000837</strain>
    </source>
</reference>
<keyword evidence="2" id="KW-1185">Reference proteome</keyword>
<evidence type="ECO:0000313" key="1">
    <source>
        <dbReference type="EMBL" id="MER6614899.1"/>
    </source>
</evidence>
<dbReference type="Proteomes" id="UP001445472">
    <property type="component" value="Unassembled WGS sequence"/>
</dbReference>
<proteinExistence type="predicted"/>
<organism evidence="1 2">
    <name type="scientific">Streptomyces xantholiticus</name>
    <dbReference type="NCBI Taxonomy" id="68285"/>
    <lineage>
        <taxon>Bacteria</taxon>
        <taxon>Bacillati</taxon>
        <taxon>Actinomycetota</taxon>
        <taxon>Actinomycetes</taxon>
        <taxon>Kitasatosporales</taxon>
        <taxon>Streptomycetaceae</taxon>
        <taxon>Streptomyces</taxon>
    </lineage>
</organism>
<protein>
    <submittedName>
        <fullName evidence="1">Uncharacterized protein</fullName>
    </submittedName>
</protein>
<dbReference type="EMBL" id="JBEPBX010000013">
    <property type="protein sequence ID" value="MER6614899.1"/>
    <property type="molecule type" value="Genomic_DNA"/>
</dbReference>
<comment type="caution">
    <text evidence="1">The sequence shown here is derived from an EMBL/GenBank/DDBJ whole genome shotgun (WGS) entry which is preliminary data.</text>
</comment>
<name>A0ABV1UVR8_9ACTN</name>
<accession>A0ABV1UVR8</accession>